<protein>
    <submittedName>
        <fullName evidence="2">Uncharacterized protein</fullName>
    </submittedName>
</protein>
<comment type="caution">
    <text evidence="2">The sequence shown here is derived from an EMBL/GenBank/DDBJ whole genome shotgun (WGS) entry which is preliminary data.</text>
</comment>
<dbReference type="EMBL" id="QQBC01000002">
    <property type="protein sequence ID" value="RDI68465.1"/>
    <property type="molecule type" value="Genomic_DNA"/>
</dbReference>
<proteinExistence type="predicted"/>
<evidence type="ECO:0000313" key="2">
    <source>
        <dbReference type="EMBL" id="RDI68465.1"/>
    </source>
</evidence>
<feature type="region of interest" description="Disordered" evidence="1">
    <location>
        <begin position="1"/>
        <end position="34"/>
    </location>
</feature>
<sequence>MDALSRPGSSDETFGDRPKFAPVSRLAHARSAEPRDVVGGALSERLERLYDEEIDGLIRMRRLVRQQRRTRIRTMREWRDVGVRQHRPRECSPPTSP</sequence>
<evidence type="ECO:0000256" key="1">
    <source>
        <dbReference type="SAM" id="MobiDB-lite"/>
    </source>
</evidence>
<organism evidence="2 3">
    <name type="scientific">Nocardia pseudobrasiliensis</name>
    <dbReference type="NCBI Taxonomy" id="45979"/>
    <lineage>
        <taxon>Bacteria</taxon>
        <taxon>Bacillati</taxon>
        <taxon>Actinomycetota</taxon>
        <taxon>Actinomycetes</taxon>
        <taxon>Mycobacteriales</taxon>
        <taxon>Nocardiaceae</taxon>
        <taxon>Nocardia</taxon>
    </lineage>
</organism>
<accession>A0A370ICK6</accession>
<name>A0A370ICK6_9NOCA</name>
<reference evidence="2 3" key="1">
    <citation type="submission" date="2018-07" db="EMBL/GenBank/DDBJ databases">
        <title>Genomic Encyclopedia of Type Strains, Phase IV (KMG-IV): sequencing the most valuable type-strain genomes for metagenomic binning, comparative biology and taxonomic classification.</title>
        <authorList>
            <person name="Goeker M."/>
        </authorList>
    </citation>
    <scope>NUCLEOTIDE SEQUENCE [LARGE SCALE GENOMIC DNA]</scope>
    <source>
        <strain evidence="2 3">DSM 44290</strain>
    </source>
</reference>
<gene>
    <name evidence="2" type="ORF">DFR76_102866</name>
</gene>
<dbReference type="AlphaFoldDB" id="A0A370ICK6"/>
<evidence type="ECO:0000313" key="3">
    <source>
        <dbReference type="Proteomes" id="UP000254869"/>
    </source>
</evidence>
<dbReference type="Proteomes" id="UP000254869">
    <property type="component" value="Unassembled WGS sequence"/>
</dbReference>
<keyword evidence="3" id="KW-1185">Reference proteome</keyword>